<dbReference type="PANTHER" id="PTHR30451:SF20">
    <property type="entry name" value="FIMBRIAE USHER"/>
    <property type="match status" value="1"/>
</dbReference>
<dbReference type="RefSeq" id="WP_160743578.1">
    <property type="nucleotide sequence ID" value="NZ_CP048108.1"/>
</dbReference>
<dbReference type="SUPFAM" id="SSF141729">
    <property type="entry name" value="FimD N-terminal domain-like"/>
    <property type="match status" value="1"/>
</dbReference>
<dbReference type="GO" id="GO:0009279">
    <property type="term" value="C:cell outer membrane"/>
    <property type="evidence" value="ECO:0007669"/>
    <property type="project" value="UniProtKB-SubCell"/>
</dbReference>
<accession>A0A6P1UQF5</accession>
<keyword evidence="6 10" id="KW-0732">Signal</keyword>
<gene>
    <name evidence="13" type="ORF">GW952_00565</name>
</gene>
<evidence type="ECO:0000259" key="11">
    <source>
        <dbReference type="Pfam" id="PF13953"/>
    </source>
</evidence>
<evidence type="ECO:0000313" key="14">
    <source>
        <dbReference type="Proteomes" id="UP000464389"/>
    </source>
</evidence>
<dbReference type="InterPro" id="IPR000015">
    <property type="entry name" value="Fimb_usher"/>
</dbReference>
<evidence type="ECO:0000256" key="7">
    <source>
        <dbReference type="ARBA" id="ARBA00023136"/>
    </source>
</evidence>
<evidence type="ECO:0000256" key="1">
    <source>
        <dbReference type="ARBA" id="ARBA00004571"/>
    </source>
</evidence>
<evidence type="ECO:0000256" key="3">
    <source>
        <dbReference type="ARBA" id="ARBA00022448"/>
    </source>
</evidence>
<evidence type="ECO:0000256" key="4">
    <source>
        <dbReference type="ARBA" id="ARBA00022452"/>
    </source>
</evidence>
<dbReference type="Gene3D" id="3.10.20.410">
    <property type="match status" value="1"/>
</dbReference>
<feature type="domain" description="PapC N-terminal" evidence="12">
    <location>
        <begin position="35"/>
        <end position="174"/>
    </location>
</feature>
<comment type="similarity">
    <text evidence="2 9">Belongs to the fimbrial export usher family.</text>
</comment>
<dbReference type="Pfam" id="PF00577">
    <property type="entry name" value="Usher"/>
    <property type="match status" value="1"/>
</dbReference>
<evidence type="ECO:0000259" key="12">
    <source>
        <dbReference type="Pfam" id="PF13954"/>
    </source>
</evidence>
<dbReference type="GO" id="GO:0009297">
    <property type="term" value="P:pilus assembly"/>
    <property type="evidence" value="ECO:0007669"/>
    <property type="project" value="InterPro"/>
</dbReference>
<comment type="subcellular location">
    <subcellularLocation>
        <location evidence="1 9">Cell outer membrane</location>
        <topology evidence="1 9">Multi-pass membrane protein</topology>
    </subcellularLocation>
</comment>
<evidence type="ECO:0000313" key="13">
    <source>
        <dbReference type="EMBL" id="QHS44210.1"/>
    </source>
</evidence>
<dbReference type="PROSITE" id="PS01151">
    <property type="entry name" value="FIMBRIAL_USHER"/>
    <property type="match status" value="1"/>
</dbReference>
<dbReference type="InterPro" id="IPR042186">
    <property type="entry name" value="FimD_plug_dom"/>
</dbReference>
<dbReference type="Gene3D" id="2.60.40.2070">
    <property type="match status" value="1"/>
</dbReference>
<dbReference type="PANTHER" id="PTHR30451">
    <property type="entry name" value="OUTER MEMBRANE USHER PROTEIN"/>
    <property type="match status" value="1"/>
</dbReference>
<dbReference type="InterPro" id="IPR043142">
    <property type="entry name" value="PapC-like_C_sf"/>
</dbReference>
<evidence type="ECO:0000256" key="10">
    <source>
        <dbReference type="SAM" id="SignalP"/>
    </source>
</evidence>
<dbReference type="InterPro" id="IPR025949">
    <property type="entry name" value="PapC-like_C"/>
</dbReference>
<feature type="signal peptide" evidence="10">
    <location>
        <begin position="1"/>
        <end position="19"/>
    </location>
</feature>
<dbReference type="InterPro" id="IPR018030">
    <property type="entry name" value="Fimbrial_membr_usher_CS"/>
</dbReference>
<keyword evidence="7 9" id="KW-0472">Membrane</keyword>
<dbReference type="Gene3D" id="2.60.40.3110">
    <property type="match status" value="1"/>
</dbReference>
<evidence type="ECO:0000256" key="8">
    <source>
        <dbReference type="ARBA" id="ARBA00023237"/>
    </source>
</evidence>
<dbReference type="AlphaFoldDB" id="A0A6P1UQF5"/>
<dbReference type="InterPro" id="IPR037224">
    <property type="entry name" value="PapC_N_sf"/>
</dbReference>
<evidence type="ECO:0000256" key="5">
    <source>
        <dbReference type="ARBA" id="ARBA00022692"/>
    </source>
</evidence>
<feature type="domain" description="PapC-like C-terminal" evidence="11">
    <location>
        <begin position="755"/>
        <end position="817"/>
    </location>
</feature>
<dbReference type="InterPro" id="IPR025885">
    <property type="entry name" value="PapC_N"/>
</dbReference>
<keyword evidence="8 9" id="KW-0998">Cell outer membrane</keyword>
<sequence>MRYFILFILALNPAAYALADEGVKDLSDKDNGYIFDPTLFKGGGFDQPALEKLIHPDAVAPGDYKLDVFVNQSFIGNYLVSFVAVNNKVLPCISIGLIRDIGFKEASKINDGSEEKCYFISKVSPQAKSKTDLSIFKLSIVVPQALLKSRPRGYVNPENYDTGVNIGFANYITNYYHVSYSDNNISNQDSAWLSFNGGLNIATWQYRQLSTATWSERNGYTWNNIRSYVQRPLPVIDSQFMAGQLVTNGRFFSGMNFTGVNLSTADAMLPDSMRGYAPVVRGIATSNAKVTISQNGQNIYQTTVPPGAFEINDLYPTNSSGDLQVQVTEADGTVKTFVVPFSAVPESMRPGISHYNLAIGRTRNTQKEASFADAIYQRGITNAITANSGIRVAQDYLAAVLGTVYTSSIGAVGMDATFSHAKLPANTYEGWMGHISWSKSFQPYGTTVSLAGYRYSTSGYRELTDILGMRYYDSDGTNWMSYTNSQRSRFDITLSQSMGNYGNLFITGATQDYRNGHSRDTQLQFGYSKAFAHGINMNLSVTRQRTGSYYDTGTMETATSVSFSIPLFASSPRGVSLSTSYSHSNNGGDQYQATASGMIDKSQTTSYSLSALRDIEYNQTTLSGNLQQRLPKVNLGLNASTGKGYWQAAGNAQGALAIHSGGVTFGPYLGDTFALVEAKGAEGAKLFNSSQTTIDSSGYALLPSVTAYRYNNVSLDPQGMEGNAEVLDSQKRVAPVAGAGVKVKFRTRTGTALLIKTITEDGNILPMGTEIYNAKGEAVGITGQGGQVYVRVEQTRGKLWVGKERENKRCAISYDLTNVESKAPLISLTGHCISSRGESAQ</sequence>
<dbReference type="Gene3D" id="2.60.40.2610">
    <property type="entry name" value="Outer membrane usher protein FimD, plug domain"/>
    <property type="match status" value="1"/>
</dbReference>
<keyword evidence="3 9" id="KW-0813">Transport</keyword>
<organism evidence="13 14">
    <name type="scientific">Klebsiella michiganensis</name>
    <dbReference type="NCBI Taxonomy" id="1134687"/>
    <lineage>
        <taxon>Bacteria</taxon>
        <taxon>Pseudomonadati</taxon>
        <taxon>Pseudomonadota</taxon>
        <taxon>Gammaproteobacteria</taxon>
        <taxon>Enterobacterales</taxon>
        <taxon>Enterobacteriaceae</taxon>
        <taxon>Klebsiella/Raoultella group</taxon>
        <taxon>Klebsiella</taxon>
    </lineage>
</organism>
<evidence type="ECO:0000256" key="6">
    <source>
        <dbReference type="ARBA" id="ARBA00022729"/>
    </source>
</evidence>
<dbReference type="GO" id="GO:0015473">
    <property type="term" value="F:fimbrial usher porin activity"/>
    <property type="evidence" value="ECO:0007669"/>
    <property type="project" value="InterPro"/>
</dbReference>
<reference evidence="13 14" key="1">
    <citation type="submission" date="2020-01" db="EMBL/GenBank/DDBJ databases">
        <title>Bactrocera dorsalis gut bacteria genome.</title>
        <authorList>
            <person name="Zhang H."/>
            <person name="Cai Z."/>
        </authorList>
    </citation>
    <scope>NUCLEOTIDE SEQUENCE [LARGE SCALE GENOMIC DNA]</scope>
    <source>
        <strain evidence="13 14">BD177</strain>
    </source>
</reference>
<evidence type="ECO:0000256" key="2">
    <source>
        <dbReference type="ARBA" id="ARBA00008064"/>
    </source>
</evidence>
<dbReference type="FunFam" id="2.60.40.3110:FF:000001">
    <property type="entry name" value="Putative fimbrial outer membrane usher"/>
    <property type="match status" value="1"/>
</dbReference>
<feature type="chain" id="PRO_5026900667" evidence="10">
    <location>
        <begin position="20"/>
        <end position="841"/>
    </location>
</feature>
<proteinExistence type="inferred from homology"/>
<name>A0A6P1UQF5_9ENTR</name>
<keyword evidence="5 9" id="KW-0812">Transmembrane</keyword>
<dbReference type="Proteomes" id="UP000464389">
    <property type="component" value="Chromosome"/>
</dbReference>
<evidence type="ECO:0000256" key="9">
    <source>
        <dbReference type="RuleBase" id="RU003884"/>
    </source>
</evidence>
<dbReference type="Pfam" id="PF13953">
    <property type="entry name" value="PapC_C"/>
    <property type="match status" value="1"/>
</dbReference>
<dbReference type="Pfam" id="PF13954">
    <property type="entry name" value="PapC_N"/>
    <property type="match status" value="1"/>
</dbReference>
<dbReference type="EMBL" id="CP048108">
    <property type="protein sequence ID" value="QHS44210.1"/>
    <property type="molecule type" value="Genomic_DNA"/>
</dbReference>
<protein>
    <submittedName>
        <fullName evidence="13">Fimbrial biogenesis outer membrane usher protein</fullName>
    </submittedName>
</protein>
<keyword evidence="4" id="KW-1134">Transmembrane beta strand</keyword>
<keyword evidence="9" id="KW-1029">Fimbrium biogenesis</keyword>